<keyword evidence="2 5" id="KW-0812">Transmembrane</keyword>
<dbReference type="Pfam" id="PF07690">
    <property type="entry name" value="MFS_1"/>
    <property type="match status" value="1"/>
</dbReference>
<dbReference type="InterPro" id="IPR005829">
    <property type="entry name" value="Sugar_transporter_CS"/>
</dbReference>
<dbReference type="PANTHER" id="PTHR23508">
    <property type="entry name" value="CARBOXYLIC ACID TRANSPORTER PROTEIN HOMOLOG"/>
    <property type="match status" value="1"/>
</dbReference>
<evidence type="ECO:0000313" key="8">
    <source>
        <dbReference type="Proteomes" id="UP000196655"/>
    </source>
</evidence>
<feature type="transmembrane region" description="Helical" evidence="5">
    <location>
        <begin position="179"/>
        <end position="199"/>
    </location>
</feature>
<evidence type="ECO:0000256" key="2">
    <source>
        <dbReference type="ARBA" id="ARBA00022692"/>
    </source>
</evidence>
<comment type="caution">
    <text evidence="7">The sequence shown here is derived from an EMBL/GenBank/DDBJ whole genome shotgun (WGS) entry which is preliminary data.</text>
</comment>
<sequence>MAQPRLVDVQDVINSHPLSRFQVSVVALCFLVVAIDGFDTAAIGFIAPALKANWGATPAQLAPLFGAGLFGLMLGAFLFGPLADRIGRKSVLVLTTLGFGAASLASATAGSVEELTLWRFITGLGLGGAMPSAITLTAEYCPERRRSTLVTLMFCGFTIGSAVAGLAASQIVAATGWQGLLVLGGVLPLALVPVLWLALPESARYLTLREGRSDRIAAMLRKIAPAQDFADVEFARAGRAKGLPVGQLFAEGRGAGTLFLWLSFFMSLLVFYLLSSWLPLLITGAGWSLGQASLMAALLATGGTIGAVAIGRLMDRFEPHRVLAASYFGAAVFILLLGSAAGTPWLLMLGIFGAGFGVAGSQVGINALAAAYYPTASRATGVSWANAVGRAGSILGSMVGGVLLSLGWDLAAVFSVAAVPALIAAAGILAKGRLRGGAPVAAASIAAMSETAA</sequence>
<evidence type="ECO:0000259" key="6">
    <source>
        <dbReference type="PROSITE" id="PS50850"/>
    </source>
</evidence>
<feature type="transmembrane region" description="Helical" evidence="5">
    <location>
        <begin position="410"/>
        <end position="430"/>
    </location>
</feature>
<dbReference type="PANTHER" id="PTHR23508:SF10">
    <property type="entry name" value="CARBOXYLIC ACID TRANSPORTER PROTEIN HOMOLOG"/>
    <property type="match status" value="1"/>
</dbReference>
<dbReference type="InterPro" id="IPR011701">
    <property type="entry name" value="MFS"/>
</dbReference>
<evidence type="ECO:0000256" key="5">
    <source>
        <dbReference type="SAM" id="Phobius"/>
    </source>
</evidence>
<feature type="transmembrane region" description="Helical" evidence="5">
    <location>
        <begin position="149"/>
        <end position="173"/>
    </location>
</feature>
<evidence type="ECO:0000256" key="3">
    <source>
        <dbReference type="ARBA" id="ARBA00022989"/>
    </source>
</evidence>
<organism evidence="7 8">
    <name type="scientific">Inquilinus limosus</name>
    <dbReference type="NCBI Taxonomy" id="171674"/>
    <lineage>
        <taxon>Bacteria</taxon>
        <taxon>Pseudomonadati</taxon>
        <taxon>Pseudomonadota</taxon>
        <taxon>Alphaproteobacteria</taxon>
        <taxon>Rhodospirillales</taxon>
        <taxon>Rhodospirillaceae</taxon>
        <taxon>Inquilinus</taxon>
    </lineage>
</organism>
<dbReference type="CDD" id="cd17365">
    <property type="entry name" value="MFS_PcaK_like"/>
    <property type="match status" value="1"/>
</dbReference>
<evidence type="ECO:0000256" key="1">
    <source>
        <dbReference type="ARBA" id="ARBA00004141"/>
    </source>
</evidence>
<reference evidence="8" key="1">
    <citation type="submission" date="2017-05" db="EMBL/GenBank/DDBJ databases">
        <authorList>
            <person name="Macchi M."/>
            <person name="Festa S."/>
            <person name="Coppotelli B.M."/>
            <person name="Morelli I.S."/>
        </authorList>
    </citation>
    <scope>NUCLEOTIDE SEQUENCE [LARGE SCALE GENOMIC DNA]</scope>
    <source>
        <strain evidence="8">I</strain>
    </source>
</reference>
<feature type="transmembrane region" description="Helical" evidence="5">
    <location>
        <begin position="322"/>
        <end position="341"/>
    </location>
</feature>
<dbReference type="AlphaFoldDB" id="A0A211ZGT9"/>
<gene>
    <name evidence="7" type="ORF">BWR60_24325</name>
</gene>
<accession>A0A211ZGT9</accession>
<evidence type="ECO:0000256" key="4">
    <source>
        <dbReference type="ARBA" id="ARBA00023136"/>
    </source>
</evidence>
<feature type="transmembrane region" description="Helical" evidence="5">
    <location>
        <begin position="347"/>
        <end position="372"/>
    </location>
</feature>
<dbReference type="GO" id="GO:0046943">
    <property type="term" value="F:carboxylic acid transmembrane transporter activity"/>
    <property type="evidence" value="ECO:0007669"/>
    <property type="project" value="TreeGrafter"/>
</dbReference>
<dbReference type="EMBL" id="NHON01000056">
    <property type="protein sequence ID" value="OWJ64492.1"/>
    <property type="molecule type" value="Genomic_DNA"/>
</dbReference>
<dbReference type="InterPro" id="IPR020846">
    <property type="entry name" value="MFS_dom"/>
</dbReference>
<dbReference type="InterPro" id="IPR036259">
    <property type="entry name" value="MFS_trans_sf"/>
</dbReference>
<comment type="subcellular location">
    <subcellularLocation>
        <location evidence="1">Membrane</location>
        <topology evidence="1">Multi-pass membrane protein</topology>
    </subcellularLocation>
</comment>
<feature type="transmembrane region" description="Helical" evidence="5">
    <location>
        <begin position="117"/>
        <end position="137"/>
    </location>
</feature>
<dbReference type="PROSITE" id="PS00217">
    <property type="entry name" value="SUGAR_TRANSPORT_2"/>
    <property type="match status" value="1"/>
</dbReference>
<dbReference type="STRING" id="1122125.GCA_000423185_05902"/>
<feature type="transmembrane region" description="Helical" evidence="5">
    <location>
        <begin position="384"/>
        <end position="404"/>
    </location>
</feature>
<dbReference type="Proteomes" id="UP000196655">
    <property type="component" value="Unassembled WGS sequence"/>
</dbReference>
<evidence type="ECO:0000313" key="7">
    <source>
        <dbReference type="EMBL" id="OWJ64492.1"/>
    </source>
</evidence>
<dbReference type="OrthoDB" id="9784658at2"/>
<proteinExistence type="predicted"/>
<dbReference type="PROSITE" id="PS50850">
    <property type="entry name" value="MFS"/>
    <property type="match status" value="1"/>
</dbReference>
<feature type="transmembrane region" description="Helical" evidence="5">
    <location>
        <begin position="292"/>
        <end position="310"/>
    </location>
</feature>
<dbReference type="RefSeq" id="WP_088153810.1">
    <property type="nucleotide sequence ID" value="NZ_NHON01000056.1"/>
</dbReference>
<dbReference type="GO" id="GO:0005886">
    <property type="term" value="C:plasma membrane"/>
    <property type="evidence" value="ECO:0007669"/>
    <property type="project" value="TreeGrafter"/>
</dbReference>
<feature type="transmembrane region" description="Helical" evidence="5">
    <location>
        <begin position="21"/>
        <end position="47"/>
    </location>
</feature>
<dbReference type="Gene3D" id="1.20.1250.20">
    <property type="entry name" value="MFS general substrate transporter like domains"/>
    <property type="match status" value="2"/>
</dbReference>
<feature type="domain" description="Major facilitator superfamily (MFS) profile" evidence="6">
    <location>
        <begin position="25"/>
        <end position="433"/>
    </location>
</feature>
<keyword evidence="3 5" id="KW-1133">Transmembrane helix</keyword>
<name>A0A211ZGT9_9PROT</name>
<feature type="transmembrane region" description="Helical" evidence="5">
    <location>
        <begin position="258"/>
        <end position="280"/>
    </location>
</feature>
<feature type="transmembrane region" description="Helical" evidence="5">
    <location>
        <begin position="59"/>
        <end position="79"/>
    </location>
</feature>
<keyword evidence="8" id="KW-1185">Reference proteome</keyword>
<protein>
    <submittedName>
        <fullName evidence="7">Aromatic acid/H+ symport family MFS transporter</fullName>
    </submittedName>
</protein>
<dbReference type="SUPFAM" id="SSF103473">
    <property type="entry name" value="MFS general substrate transporter"/>
    <property type="match status" value="1"/>
</dbReference>
<keyword evidence="4 5" id="KW-0472">Membrane</keyword>
<feature type="transmembrane region" description="Helical" evidence="5">
    <location>
        <begin position="91"/>
        <end position="111"/>
    </location>
</feature>